<dbReference type="PANTHER" id="PTHR33175">
    <property type="entry name" value="DNA-BINDING PROTEIN HU"/>
    <property type="match status" value="1"/>
</dbReference>
<dbReference type="InterPro" id="IPR020816">
    <property type="entry name" value="Histone-like_DNA-bd_CS"/>
</dbReference>
<keyword evidence="2 4" id="KW-0238">DNA-binding</keyword>
<dbReference type="Gene3D" id="4.10.520.10">
    <property type="entry name" value="IHF-like DNA-binding proteins"/>
    <property type="match status" value="1"/>
</dbReference>
<dbReference type="InterPro" id="IPR000119">
    <property type="entry name" value="Hist_DNA-bd"/>
</dbReference>
<dbReference type="GO" id="GO:0030261">
    <property type="term" value="P:chromosome condensation"/>
    <property type="evidence" value="ECO:0007669"/>
    <property type="project" value="UniProtKB-KW"/>
</dbReference>
<dbReference type="GO" id="GO:0005829">
    <property type="term" value="C:cytosol"/>
    <property type="evidence" value="ECO:0007669"/>
    <property type="project" value="TreeGrafter"/>
</dbReference>
<dbReference type="PROSITE" id="PS00045">
    <property type="entry name" value="HISTONE_LIKE"/>
    <property type="match status" value="1"/>
</dbReference>
<accession>A0A0G0HQC2</accession>
<name>A0A0G0HQC2_9BACT</name>
<dbReference type="CDD" id="cd13831">
    <property type="entry name" value="HU"/>
    <property type="match status" value="1"/>
</dbReference>
<comment type="caution">
    <text evidence="4">The sequence shown here is derived from an EMBL/GenBank/DDBJ whole genome shotgun (WGS) entry which is preliminary data.</text>
</comment>
<evidence type="ECO:0000256" key="3">
    <source>
        <dbReference type="RuleBase" id="RU003939"/>
    </source>
</evidence>
<dbReference type="Proteomes" id="UP000034333">
    <property type="component" value="Unassembled WGS sequence"/>
</dbReference>
<dbReference type="AlphaFoldDB" id="A0A0G0HQC2"/>
<protein>
    <submittedName>
        <fullName evidence="4">DNA-binding protein HU</fullName>
    </submittedName>
</protein>
<dbReference type="Pfam" id="PF00216">
    <property type="entry name" value="Bac_DNA_binding"/>
    <property type="match status" value="1"/>
</dbReference>
<sequence length="92" mass="9838">MNKAELSQVLAEKLNVSKREAEEMLNTFTDVVTAELKKGGEVVLTGFGAFSAKKRAGRVGVNPQNPSQKIQIPAVTVPKFKAGKALKDALKA</sequence>
<organism evidence="4 5">
    <name type="scientific">Candidatus Magasanikbacteria bacterium GW2011_GWA2_37_8</name>
    <dbReference type="NCBI Taxonomy" id="1619036"/>
    <lineage>
        <taxon>Bacteria</taxon>
        <taxon>Candidatus Magasanikiibacteriota</taxon>
    </lineage>
</organism>
<keyword evidence="1" id="KW-0226">DNA condensation</keyword>
<proteinExistence type="inferred from homology"/>
<reference evidence="4 5" key="1">
    <citation type="journal article" date="2015" name="Nature">
        <title>rRNA introns, odd ribosomes, and small enigmatic genomes across a large radiation of phyla.</title>
        <authorList>
            <person name="Brown C.T."/>
            <person name="Hug L.A."/>
            <person name="Thomas B.C."/>
            <person name="Sharon I."/>
            <person name="Castelle C.J."/>
            <person name="Singh A."/>
            <person name="Wilkins M.J."/>
            <person name="Williams K.H."/>
            <person name="Banfield J.F."/>
        </authorList>
    </citation>
    <scope>NUCLEOTIDE SEQUENCE [LARGE SCALE GENOMIC DNA]</scope>
</reference>
<evidence type="ECO:0000313" key="5">
    <source>
        <dbReference type="Proteomes" id="UP000034333"/>
    </source>
</evidence>
<dbReference type="GO" id="GO:0030527">
    <property type="term" value="F:structural constituent of chromatin"/>
    <property type="evidence" value="ECO:0007669"/>
    <property type="project" value="InterPro"/>
</dbReference>
<evidence type="ECO:0000256" key="2">
    <source>
        <dbReference type="ARBA" id="ARBA00023125"/>
    </source>
</evidence>
<dbReference type="SMART" id="SM00411">
    <property type="entry name" value="BHL"/>
    <property type="match status" value="1"/>
</dbReference>
<dbReference type="PRINTS" id="PR01727">
    <property type="entry name" value="DNABINDINGHU"/>
</dbReference>
<dbReference type="STRING" id="1619036.US58_C0012G0029"/>
<dbReference type="PANTHER" id="PTHR33175:SF3">
    <property type="entry name" value="DNA-BINDING PROTEIN HU-BETA"/>
    <property type="match status" value="1"/>
</dbReference>
<dbReference type="EMBL" id="LBTN01000012">
    <property type="protein sequence ID" value="KKQ40820.1"/>
    <property type="molecule type" value="Genomic_DNA"/>
</dbReference>
<evidence type="ECO:0000256" key="1">
    <source>
        <dbReference type="ARBA" id="ARBA00023067"/>
    </source>
</evidence>
<dbReference type="InterPro" id="IPR010992">
    <property type="entry name" value="IHF-like_DNA-bd_dom_sf"/>
</dbReference>
<evidence type="ECO:0000313" key="4">
    <source>
        <dbReference type="EMBL" id="KKQ40820.1"/>
    </source>
</evidence>
<gene>
    <name evidence="4" type="ORF">US58_C0012G0029</name>
</gene>
<dbReference type="SUPFAM" id="SSF47729">
    <property type="entry name" value="IHF-like DNA-binding proteins"/>
    <property type="match status" value="1"/>
</dbReference>
<dbReference type="GO" id="GO:0003677">
    <property type="term" value="F:DNA binding"/>
    <property type="evidence" value="ECO:0007669"/>
    <property type="project" value="UniProtKB-KW"/>
</dbReference>
<comment type="similarity">
    <text evidence="3">Belongs to the bacterial histone-like protein family.</text>
</comment>